<gene>
    <name evidence="3" type="ORF">ACFSM5_00135</name>
</gene>
<dbReference type="InterPro" id="IPR036424">
    <property type="entry name" value="UPP_synth-like_sf"/>
</dbReference>
<dbReference type="InterPro" id="IPR018520">
    <property type="entry name" value="UPP_synth-like_CS"/>
</dbReference>
<feature type="binding site" evidence="2">
    <location>
        <position position="26"/>
    </location>
    <ligand>
        <name>substrate</name>
    </ligand>
</feature>
<dbReference type="EMBL" id="JBHUIP010000001">
    <property type="protein sequence ID" value="MFD2261277.1"/>
    <property type="molecule type" value="Genomic_DNA"/>
</dbReference>
<feature type="binding site" evidence="2">
    <location>
        <position position="185"/>
    </location>
    <ligand>
        <name>substrate</name>
    </ligand>
</feature>
<dbReference type="NCBIfam" id="NF011408">
    <property type="entry name" value="PRK14834.1"/>
    <property type="match status" value="1"/>
</dbReference>
<keyword evidence="4" id="KW-1185">Reference proteome</keyword>
<feature type="binding site" evidence="2">
    <location>
        <position position="70"/>
    </location>
    <ligand>
        <name>substrate</name>
    </ligand>
</feature>
<dbReference type="Proteomes" id="UP001597295">
    <property type="component" value="Unassembled WGS sequence"/>
</dbReference>
<keyword evidence="2" id="KW-0460">Magnesium</keyword>
<dbReference type="CDD" id="cd00475">
    <property type="entry name" value="Cis_IPPS"/>
    <property type="match status" value="1"/>
</dbReference>
<comment type="similarity">
    <text evidence="2">Belongs to the UPP synthase family.</text>
</comment>
<proteinExistence type="inferred from homology"/>
<feature type="binding site" evidence="2">
    <location>
        <position position="21"/>
    </location>
    <ligand>
        <name>Mg(2+)</name>
        <dbReference type="ChEBI" id="CHEBI:18420"/>
    </ligand>
</feature>
<reference evidence="4" key="1">
    <citation type="journal article" date="2019" name="Int. J. Syst. Evol. Microbiol.">
        <title>The Global Catalogue of Microorganisms (GCM) 10K type strain sequencing project: providing services to taxonomists for standard genome sequencing and annotation.</title>
        <authorList>
            <consortium name="The Broad Institute Genomics Platform"/>
            <consortium name="The Broad Institute Genome Sequencing Center for Infectious Disease"/>
            <person name="Wu L."/>
            <person name="Ma J."/>
        </authorList>
    </citation>
    <scope>NUCLEOTIDE SEQUENCE [LARGE SCALE GENOMIC DNA]</scope>
    <source>
        <strain evidence="4">CGMCC 1.19062</strain>
    </source>
</reference>
<evidence type="ECO:0000256" key="1">
    <source>
        <dbReference type="ARBA" id="ARBA00022679"/>
    </source>
</evidence>
<protein>
    <recommendedName>
        <fullName evidence="2">Isoprenyl transferase</fullName>
        <ecNumber evidence="2">2.5.1.-</ecNumber>
    </recommendedName>
</protein>
<dbReference type="PANTHER" id="PTHR10291:SF0">
    <property type="entry name" value="DEHYDRODOLICHYL DIPHOSPHATE SYNTHASE 2"/>
    <property type="match status" value="1"/>
</dbReference>
<comment type="subunit">
    <text evidence="2">Homodimer.</text>
</comment>
<dbReference type="NCBIfam" id="NF011405">
    <property type="entry name" value="PRK14830.1"/>
    <property type="match status" value="1"/>
</dbReference>
<feature type="binding site" evidence="2">
    <location>
        <position position="38"/>
    </location>
    <ligand>
        <name>substrate</name>
    </ligand>
</feature>
<dbReference type="EC" id="2.5.1.-" evidence="2"/>
<sequence length="237" mass="26426">MIAAAGGELLPPPNHLAIIMDGNGRWASARGLPRVAGHRKGAEAVRAAIRAAEKLGIRYLTLYSFSSENWKRPADEVDDLMGLLRLYLKREIKELHQNGVRVRIIGNRARLAPDIQTLIQDAEKMTAGNPGLTVVIALSYGAREEIVLAVKDMLAAGLDPASIDEAAISRRLFTTDIPDPDLILRTSGEQRLSNFLLWQSAYSELMFIDTLWPDFGEADMERVVSDYRKRERRYGGR</sequence>
<keyword evidence="1 2" id="KW-0808">Transferase</keyword>
<dbReference type="NCBIfam" id="TIGR00055">
    <property type="entry name" value="uppS"/>
    <property type="match status" value="1"/>
</dbReference>
<feature type="binding site" evidence="2">
    <location>
        <begin position="22"/>
        <end position="25"/>
    </location>
    <ligand>
        <name>substrate</name>
    </ligand>
</feature>
<comment type="cofactor">
    <cofactor evidence="2">
        <name>Mg(2+)</name>
        <dbReference type="ChEBI" id="CHEBI:18420"/>
    </cofactor>
    <text evidence="2">Binds 2 magnesium ions per subunit.</text>
</comment>
<feature type="binding site" evidence="2">
    <location>
        <position position="72"/>
    </location>
    <ligand>
        <name>substrate</name>
    </ligand>
</feature>
<evidence type="ECO:0000313" key="3">
    <source>
        <dbReference type="EMBL" id="MFD2261277.1"/>
    </source>
</evidence>
<evidence type="ECO:0000256" key="2">
    <source>
        <dbReference type="HAMAP-Rule" id="MF_01139"/>
    </source>
</evidence>
<organism evidence="3 4">
    <name type="scientific">Lacibacterium aquatile</name>
    <dbReference type="NCBI Taxonomy" id="1168082"/>
    <lineage>
        <taxon>Bacteria</taxon>
        <taxon>Pseudomonadati</taxon>
        <taxon>Pseudomonadota</taxon>
        <taxon>Alphaproteobacteria</taxon>
        <taxon>Rhodospirillales</taxon>
        <taxon>Rhodospirillaceae</taxon>
    </lineage>
</organism>
<dbReference type="Gene3D" id="3.40.1180.10">
    <property type="entry name" value="Decaprenyl diphosphate synthase-like"/>
    <property type="match status" value="1"/>
</dbReference>
<evidence type="ECO:0000313" key="4">
    <source>
        <dbReference type="Proteomes" id="UP001597295"/>
    </source>
</evidence>
<name>A0ABW5DJI8_9PROT</name>
<feature type="binding site" evidence="2">
    <location>
        <position position="204"/>
    </location>
    <ligand>
        <name>Mg(2+)</name>
        <dbReference type="ChEBI" id="CHEBI:18420"/>
    </ligand>
</feature>
<dbReference type="HAMAP" id="MF_01139">
    <property type="entry name" value="ISPT"/>
    <property type="match status" value="1"/>
</dbReference>
<feature type="binding site" evidence="2">
    <location>
        <begin position="66"/>
        <end position="68"/>
    </location>
    <ligand>
        <name>substrate</name>
    </ligand>
</feature>
<comment type="function">
    <text evidence="2">Catalyzes the condensation of isopentenyl diphosphate (IPP) with allylic pyrophosphates generating different type of terpenoids.</text>
</comment>
<dbReference type="PROSITE" id="PS01066">
    <property type="entry name" value="UPP_SYNTHASE"/>
    <property type="match status" value="1"/>
</dbReference>
<dbReference type="InterPro" id="IPR001441">
    <property type="entry name" value="UPP_synth-like"/>
</dbReference>
<dbReference type="PANTHER" id="PTHR10291">
    <property type="entry name" value="DEHYDRODOLICHYL DIPHOSPHATE SYNTHASE FAMILY MEMBER"/>
    <property type="match status" value="1"/>
</dbReference>
<dbReference type="GO" id="GO:0016740">
    <property type="term" value="F:transferase activity"/>
    <property type="evidence" value="ECO:0007669"/>
    <property type="project" value="UniProtKB-KW"/>
</dbReference>
<feature type="active site" description="Proton acceptor" evidence="2">
    <location>
        <position position="69"/>
    </location>
</feature>
<dbReference type="Pfam" id="PF01255">
    <property type="entry name" value="Prenyltransf"/>
    <property type="match status" value="1"/>
</dbReference>
<feature type="active site" evidence="2">
    <location>
        <position position="21"/>
    </location>
</feature>
<dbReference type="SUPFAM" id="SSF64005">
    <property type="entry name" value="Undecaprenyl diphosphate synthase"/>
    <property type="match status" value="1"/>
</dbReference>
<feature type="binding site" evidence="2">
    <location>
        <position position="34"/>
    </location>
    <ligand>
        <name>substrate</name>
    </ligand>
</feature>
<comment type="caution">
    <text evidence="3">The sequence shown here is derived from an EMBL/GenBank/DDBJ whole genome shotgun (WGS) entry which is preliminary data.</text>
</comment>
<accession>A0ABW5DJI8</accession>
<feature type="binding site" evidence="2">
    <location>
        <begin position="191"/>
        <end position="193"/>
    </location>
    <ligand>
        <name>substrate</name>
    </ligand>
</feature>
<keyword evidence="2" id="KW-0479">Metal-binding</keyword>
<dbReference type="RefSeq" id="WP_379873820.1">
    <property type="nucleotide sequence ID" value="NZ_JBHUIP010000001.1"/>
</dbReference>